<evidence type="ECO:0000256" key="4">
    <source>
        <dbReference type="ARBA" id="ARBA00022598"/>
    </source>
</evidence>
<dbReference type="Gene3D" id="3.40.50.261">
    <property type="entry name" value="Succinyl-CoA synthetase domains"/>
    <property type="match status" value="1"/>
</dbReference>
<feature type="non-terminal residue" evidence="12">
    <location>
        <position position="422"/>
    </location>
</feature>
<dbReference type="SUPFAM" id="SSF52210">
    <property type="entry name" value="Succinyl-CoA synthetase domains"/>
    <property type="match status" value="1"/>
</dbReference>
<dbReference type="GO" id="GO:0046872">
    <property type="term" value="F:metal ion binding"/>
    <property type="evidence" value="ECO:0007669"/>
    <property type="project" value="UniProtKB-KW"/>
</dbReference>
<reference evidence="12" key="1">
    <citation type="submission" date="2013-10" db="EMBL/GenBank/DDBJ databases">
        <title>Genomic analysis of the causative agents of coccidiosis in chickens.</title>
        <authorList>
            <person name="Reid A.J."/>
            <person name="Blake D."/>
            <person name="Billington K."/>
            <person name="Browne H."/>
            <person name="Dunn M."/>
            <person name="Hung S."/>
            <person name="Kawahara F."/>
            <person name="Miranda-Saavedra D."/>
            <person name="Mourier T."/>
            <person name="Nagra H."/>
            <person name="Otto T.D."/>
            <person name="Rawlings N."/>
            <person name="Sanchez A."/>
            <person name="Sanders M."/>
            <person name="Subramaniam C."/>
            <person name="Tay Y."/>
            <person name="Dear P."/>
            <person name="Doerig C."/>
            <person name="Gruber A."/>
            <person name="Parkinson J."/>
            <person name="Shirley M."/>
            <person name="Wan K.L."/>
            <person name="Berriman M."/>
            <person name="Tomley F."/>
            <person name="Pain A."/>
        </authorList>
    </citation>
    <scope>NUCLEOTIDE SEQUENCE [LARGE SCALE GENOMIC DNA]</scope>
    <source>
        <strain evidence="12">Houghton</strain>
    </source>
</reference>
<dbReference type="InterPro" id="IPR016102">
    <property type="entry name" value="Succinyl-CoA_synth-like"/>
</dbReference>
<keyword evidence="9" id="KW-0809">Transit peptide</keyword>
<evidence type="ECO:0000256" key="2">
    <source>
        <dbReference type="ARBA" id="ARBA00005064"/>
    </source>
</evidence>
<keyword evidence="5" id="KW-0479">Metal-binding</keyword>
<evidence type="ECO:0000256" key="6">
    <source>
        <dbReference type="ARBA" id="ARBA00022741"/>
    </source>
</evidence>
<dbReference type="InterPro" id="IPR013815">
    <property type="entry name" value="ATP_grasp_subdomain_1"/>
</dbReference>
<name>U6KV19_EIMTE</name>
<dbReference type="GO" id="GO:0042709">
    <property type="term" value="C:succinate-CoA ligase complex"/>
    <property type="evidence" value="ECO:0007669"/>
    <property type="project" value="TreeGrafter"/>
</dbReference>
<dbReference type="InterPro" id="IPR005811">
    <property type="entry name" value="SUCC_ACL_C"/>
</dbReference>
<dbReference type="GO" id="GO:0005524">
    <property type="term" value="F:ATP binding"/>
    <property type="evidence" value="ECO:0007669"/>
    <property type="project" value="UniProtKB-UniRule"/>
</dbReference>
<dbReference type="OrthoDB" id="1552at2759"/>
<evidence type="ECO:0000256" key="8">
    <source>
        <dbReference type="ARBA" id="ARBA00022842"/>
    </source>
</evidence>
<dbReference type="Gene3D" id="3.30.470.20">
    <property type="entry name" value="ATP-grasp fold, B domain"/>
    <property type="match status" value="1"/>
</dbReference>
<reference evidence="12" key="2">
    <citation type="submission" date="2013-10" db="EMBL/GenBank/DDBJ databases">
        <authorList>
            <person name="Aslett M."/>
        </authorList>
    </citation>
    <scope>NUCLEOTIDE SEQUENCE [LARGE SCALE GENOMIC DNA]</scope>
    <source>
        <strain evidence="12">Houghton</strain>
    </source>
</reference>
<dbReference type="PIRSF" id="PIRSF001554">
    <property type="entry name" value="SucCS_beta"/>
    <property type="match status" value="1"/>
</dbReference>
<dbReference type="GO" id="GO:0006104">
    <property type="term" value="P:succinyl-CoA metabolic process"/>
    <property type="evidence" value="ECO:0007669"/>
    <property type="project" value="TreeGrafter"/>
</dbReference>
<dbReference type="PROSITE" id="PS50975">
    <property type="entry name" value="ATP_GRASP"/>
    <property type="match status" value="1"/>
</dbReference>
<evidence type="ECO:0000259" key="11">
    <source>
        <dbReference type="PROSITE" id="PS50975"/>
    </source>
</evidence>
<keyword evidence="3" id="KW-0816">Tricarboxylic acid cycle</keyword>
<dbReference type="InterPro" id="IPR005809">
    <property type="entry name" value="Succ_CoA_ligase-like_bsu"/>
</dbReference>
<evidence type="ECO:0000256" key="5">
    <source>
        <dbReference type="ARBA" id="ARBA00022723"/>
    </source>
</evidence>
<dbReference type="OMA" id="ITACDEV"/>
<feature type="non-terminal residue" evidence="12">
    <location>
        <position position="1"/>
    </location>
</feature>
<proteinExistence type="predicted"/>
<sequence length="422" mass="45177">LTAGGAPALLFGQLQQQQQLQQRRYLNLYEYQSMQLLQQHNVAVPRFRVASTPEEAQSAAAALQQELLQQQPQQQQQQPGLVVKAQVLAGGRGLGYFKENGYKGGVQRCSSPQQVFAAAANMLQKTLVTKQTGAAGKVCNTILICEEFKAKRELYLAIILDRNTGVPMLIASSQGGTSIEDIAHSNPQAIKKIRMGFDEALSADALEELRIHLNLSPSMGHQLKSLISSLHNLFISRDCLLVEINPLILTDTPPQQQQQQQQPQQELWAADAKLSVDDNAKYRQLDLFESVAAEEKAAQQNCPAAAAGGAAAAAAALEAAAEEQQLQYVKLGAGVGCLVNGAGLAMATMDLLQLRGGAAANFLDLGGAAAAPQIALALQLLRSDAAAPVLFLNIFAGILKCDEIAKGLVQAAREHKIHKPIV</sequence>
<dbReference type="GO" id="GO:0006099">
    <property type="term" value="P:tricarboxylic acid cycle"/>
    <property type="evidence" value="ECO:0007669"/>
    <property type="project" value="UniProtKB-UniPathway"/>
</dbReference>
<dbReference type="VEuPathDB" id="ToxoDB:ETH2_1102400"/>
<keyword evidence="8" id="KW-0460">Magnesium</keyword>
<dbReference type="Gene3D" id="3.30.1490.20">
    <property type="entry name" value="ATP-grasp fold, A domain"/>
    <property type="match status" value="1"/>
</dbReference>
<dbReference type="FunFam" id="3.30.470.20:FF:000002">
    <property type="entry name" value="Succinate--CoA ligase [ADP-forming] subunit beta"/>
    <property type="match status" value="1"/>
</dbReference>
<dbReference type="GeneID" id="25257761"/>
<dbReference type="RefSeq" id="XP_013230962.1">
    <property type="nucleotide sequence ID" value="XM_013375508.1"/>
</dbReference>
<accession>U6KV19</accession>
<dbReference type="UniPathway" id="UPA00223">
    <property type="reaction ID" value="UER00999"/>
</dbReference>
<evidence type="ECO:0000313" key="12">
    <source>
        <dbReference type="EMBL" id="CDJ40209.1"/>
    </source>
</evidence>
<organism evidence="12 13">
    <name type="scientific">Eimeria tenella</name>
    <name type="common">Coccidian parasite</name>
    <dbReference type="NCBI Taxonomy" id="5802"/>
    <lineage>
        <taxon>Eukaryota</taxon>
        <taxon>Sar</taxon>
        <taxon>Alveolata</taxon>
        <taxon>Apicomplexa</taxon>
        <taxon>Conoidasida</taxon>
        <taxon>Coccidia</taxon>
        <taxon>Eucoccidiorida</taxon>
        <taxon>Eimeriorina</taxon>
        <taxon>Eimeriidae</taxon>
        <taxon>Eimeria</taxon>
    </lineage>
</organism>
<dbReference type="GO" id="GO:0004775">
    <property type="term" value="F:succinate-CoA ligase (ADP-forming) activity"/>
    <property type="evidence" value="ECO:0007669"/>
    <property type="project" value="TreeGrafter"/>
</dbReference>
<gene>
    <name evidence="12" type="ORF">ETH_00043610</name>
</gene>
<dbReference type="InterPro" id="IPR011761">
    <property type="entry name" value="ATP-grasp"/>
</dbReference>
<evidence type="ECO:0000256" key="1">
    <source>
        <dbReference type="ARBA" id="ARBA00001946"/>
    </source>
</evidence>
<evidence type="ECO:0000256" key="3">
    <source>
        <dbReference type="ARBA" id="ARBA00022532"/>
    </source>
</evidence>
<evidence type="ECO:0000256" key="10">
    <source>
        <dbReference type="PROSITE-ProRule" id="PRU00409"/>
    </source>
</evidence>
<keyword evidence="13" id="KW-1185">Reference proteome</keyword>
<comment type="pathway">
    <text evidence="2">Carbohydrate metabolism; tricarboxylic acid cycle; succinate from succinyl-CoA (ligase route): step 1/1.</text>
</comment>
<evidence type="ECO:0000313" key="13">
    <source>
        <dbReference type="Proteomes" id="UP000030747"/>
    </source>
</evidence>
<dbReference type="PANTHER" id="PTHR11815:SF1">
    <property type="entry name" value="SUCCINATE--COA LIGASE [ADP-FORMING] SUBUNIT BETA, MITOCHONDRIAL"/>
    <property type="match status" value="1"/>
</dbReference>
<dbReference type="GO" id="GO:0005739">
    <property type="term" value="C:mitochondrion"/>
    <property type="evidence" value="ECO:0007669"/>
    <property type="project" value="TreeGrafter"/>
</dbReference>
<dbReference type="Proteomes" id="UP000030747">
    <property type="component" value="Unassembled WGS sequence"/>
</dbReference>
<evidence type="ECO:0000256" key="7">
    <source>
        <dbReference type="ARBA" id="ARBA00022840"/>
    </source>
</evidence>
<keyword evidence="6 10" id="KW-0547">Nucleotide-binding</keyword>
<comment type="cofactor">
    <cofactor evidence="1">
        <name>Mg(2+)</name>
        <dbReference type="ChEBI" id="CHEBI:18420"/>
    </cofactor>
</comment>
<keyword evidence="4 12" id="KW-0436">Ligase</keyword>
<protein>
    <submittedName>
        <fullName evidence="12">Succinyl-CoA ligase, putative</fullName>
    </submittedName>
</protein>
<feature type="domain" description="ATP-grasp" evidence="11">
    <location>
        <begin position="34"/>
        <end position="276"/>
    </location>
</feature>
<dbReference type="SUPFAM" id="SSF56059">
    <property type="entry name" value="Glutathione synthetase ATP-binding domain-like"/>
    <property type="match status" value="1"/>
</dbReference>
<dbReference type="Pfam" id="PF00549">
    <property type="entry name" value="Ligase_CoA"/>
    <property type="match status" value="1"/>
</dbReference>
<dbReference type="Pfam" id="PF08442">
    <property type="entry name" value="ATP-grasp_2"/>
    <property type="match status" value="1"/>
</dbReference>
<dbReference type="AlphaFoldDB" id="U6KV19"/>
<dbReference type="PANTHER" id="PTHR11815">
    <property type="entry name" value="SUCCINYL-COA SYNTHETASE BETA CHAIN"/>
    <property type="match status" value="1"/>
</dbReference>
<keyword evidence="7 10" id="KW-0067">ATP-binding</keyword>
<dbReference type="InterPro" id="IPR013650">
    <property type="entry name" value="ATP-grasp_succ-CoA_synth-type"/>
</dbReference>
<evidence type="ECO:0000256" key="9">
    <source>
        <dbReference type="ARBA" id="ARBA00022946"/>
    </source>
</evidence>
<dbReference type="EMBL" id="HG674991">
    <property type="protein sequence ID" value="CDJ40209.1"/>
    <property type="molecule type" value="Genomic_DNA"/>
</dbReference>
<dbReference type="VEuPathDB" id="ToxoDB:ETH_00043610"/>